<dbReference type="Gene3D" id="1.10.10.10">
    <property type="entry name" value="Winged helix-like DNA-binding domain superfamily/Winged helix DNA-binding domain"/>
    <property type="match status" value="1"/>
</dbReference>
<dbReference type="PANTHER" id="PTHR33221">
    <property type="entry name" value="WINGED HELIX-TURN-HELIX TRANSCRIPTIONAL REGULATOR, RRF2 FAMILY"/>
    <property type="match status" value="1"/>
</dbReference>
<dbReference type="AlphaFoldDB" id="A0A419V043"/>
<dbReference type="InterPro" id="IPR036390">
    <property type="entry name" value="WH_DNA-bd_sf"/>
</dbReference>
<evidence type="ECO:0000313" key="2">
    <source>
        <dbReference type="Proteomes" id="UP000285120"/>
    </source>
</evidence>
<name>A0A419V043_9BACL</name>
<dbReference type="Pfam" id="PF02082">
    <property type="entry name" value="Rrf2"/>
    <property type="match status" value="1"/>
</dbReference>
<accession>A0A419V043</accession>
<dbReference type="RefSeq" id="WP_120193787.1">
    <property type="nucleotide sequence ID" value="NZ_RAPK01000010.1"/>
</dbReference>
<dbReference type="NCBIfam" id="TIGR00738">
    <property type="entry name" value="rrf2_super"/>
    <property type="match status" value="1"/>
</dbReference>
<dbReference type="Proteomes" id="UP000285120">
    <property type="component" value="Unassembled WGS sequence"/>
</dbReference>
<organism evidence="1 2">
    <name type="scientific">Sinobaca qinghaiensis</name>
    <dbReference type="NCBI Taxonomy" id="342944"/>
    <lineage>
        <taxon>Bacteria</taxon>
        <taxon>Bacillati</taxon>
        <taxon>Bacillota</taxon>
        <taxon>Bacilli</taxon>
        <taxon>Bacillales</taxon>
        <taxon>Sporolactobacillaceae</taxon>
        <taxon>Sinobaca</taxon>
    </lineage>
</organism>
<protein>
    <submittedName>
        <fullName evidence="1">BadM/Rrf2 family transcriptional regulator</fullName>
    </submittedName>
</protein>
<evidence type="ECO:0000313" key="1">
    <source>
        <dbReference type="EMBL" id="RKD71240.1"/>
    </source>
</evidence>
<dbReference type="OrthoDB" id="9808360at2"/>
<dbReference type="InterPro" id="IPR000944">
    <property type="entry name" value="Tscrpt_reg_Rrf2"/>
</dbReference>
<dbReference type="InterPro" id="IPR030489">
    <property type="entry name" value="TR_Rrf2-type_CS"/>
</dbReference>
<sequence>MKFSKGTNYALHTMLHLAVTSEVDKPVGVQQLAEQQSVSPTYLSKILTKLVKERLVVSASGAHGGYSLPREWESISFLDIIHAIEGKSSLFDCHFNHGEGCAIEQVMSTAELKMEDELRQTTIADLIKNKEAVPK</sequence>
<dbReference type="PROSITE" id="PS51197">
    <property type="entry name" value="HTH_RRF2_2"/>
    <property type="match status" value="1"/>
</dbReference>
<keyword evidence="2" id="KW-1185">Reference proteome</keyword>
<dbReference type="EMBL" id="RAPK01000010">
    <property type="protein sequence ID" value="RKD71240.1"/>
    <property type="molecule type" value="Genomic_DNA"/>
</dbReference>
<dbReference type="SUPFAM" id="SSF46785">
    <property type="entry name" value="Winged helix' DNA-binding domain"/>
    <property type="match status" value="1"/>
</dbReference>
<proteinExistence type="predicted"/>
<dbReference type="InterPro" id="IPR036388">
    <property type="entry name" value="WH-like_DNA-bd_sf"/>
</dbReference>
<dbReference type="GO" id="GO:0003700">
    <property type="term" value="F:DNA-binding transcription factor activity"/>
    <property type="evidence" value="ECO:0007669"/>
    <property type="project" value="TreeGrafter"/>
</dbReference>
<dbReference type="PANTHER" id="PTHR33221:SF9">
    <property type="entry name" value="RRF2 FAMILY PROTEIN"/>
    <property type="match status" value="1"/>
</dbReference>
<comment type="caution">
    <text evidence="1">The sequence shown here is derived from an EMBL/GenBank/DDBJ whole genome shotgun (WGS) entry which is preliminary data.</text>
</comment>
<reference evidence="1 2" key="1">
    <citation type="submission" date="2018-09" db="EMBL/GenBank/DDBJ databases">
        <title>Genomic Encyclopedia of Archaeal and Bacterial Type Strains, Phase II (KMG-II): from individual species to whole genera.</title>
        <authorList>
            <person name="Goeker M."/>
        </authorList>
    </citation>
    <scope>NUCLEOTIDE SEQUENCE [LARGE SCALE GENOMIC DNA]</scope>
    <source>
        <strain evidence="1 2">DSM 17008</strain>
    </source>
</reference>
<gene>
    <name evidence="1" type="ORF">ATL39_2636</name>
</gene>
<dbReference type="PROSITE" id="PS01332">
    <property type="entry name" value="HTH_RRF2_1"/>
    <property type="match status" value="1"/>
</dbReference>
<dbReference type="GO" id="GO:0005829">
    <property type="term" value="C:cytosol"/>
    <property type="evidence" value="ECO:0007669"/>
    <property type="project" value="TreeGrafter"/>
</dbReference>